<evidence type="ECO:0000256" key="4">
    <source>
        <dbReference type="ARBA" id="ARBA00022989"/>
    </source>
</evidence>
<dbReference type="InterPro" id="IPR050833">
    <property type="entry name" value="Poly_Biosynth_Transport"/>
</dbReference>
<reference evidence="7 8" key="1">
    <citation type="submission" date="2017-12" db="EMBL/GenBank/DDBJ databases">
        <title>Genomes of bacteria within cyanobacterial aggregates.</title>
        <authorList>
            <person name="Cai H."/>
        </authorList>
    </citation>
    <scope>NUCLEOTIDE SEQUENCE [LARGE SCALE GENOMIC DNA]</scope>
    <source>
        <strain evidence="7 8">TH16</strain>
    </source>
</reference>
<evidence type="ECO:0000256" key="6">
    <source>
        <dbReference type="SAM" id="Phobius"/>
    </source>
</evidence>
<dbReference type="EMBL" id="CP025611">
    <property type="protein sequence ID" value="AUN29881.1"/>
    <property type="molecule type" value="Genomic_DNA"/>
</dbReference>
<proteinExistence type="predicted"/>
<dbReference type="PANTHER" id="PTHR30250">
    <property type="entry name" value="PST FAMILY PREDICTED COLANIC ACID TRANSPORTER"/>
    <property type="match status" value="1"/>
</dbReference>
<keyword evidence="2" id="KW-1003">Cell membrane</keyword>
<feature type="transmembrane region" description="Helical" evidence="6">
    <location>
        <begin position="368"/>
        <end position="389"/>
    </location>
</feature>
<gene>
    <name evidence="7" type="ORF">C0V82_06310</name>
</gene>
<dbReference type="InterPro" id="IPR002797">
    <property type="entry name" value="Polysacc_synth"/>
</dbReference>
<evidence type="ECO:0000256" key="2">
    <source>
        <dbReference type="ARBA" id="ARBA00022475"/>
    </source>
</evidence>
<evidence type="ECO:0000256" key="5">
    <source>
        <dbReference type="ARBA" id="ARBA00023136"/>
    </source>
</evidence>
<comment type="subcellular location">
    <subcellularLocation>
        <location evidence="1">Cell membrane</location>
        <topology evidence="1">Multi-pass membrane protein</topology>
    </subcellularLocation>
</comment>
<feature type="transmembrane region" description="Helical" evidence="6">
    <location>
        <begin position="409"/>
        <end position="427"/>
    </location>
</feature>
<evidence type="ECO:0000256" key="1">
    <source>
        <dbReference type="ARBA" id="ARBA00004651"/>
    </source>
</evidence>
<keyword evidence="3 6" id="KW-0812">Transmembrane</keyword>
<feature type="transmembrane region" description="Helical" evidence="6">
    <location>
        <begin position="177"/>
        <end position="199"/>
    </location>
</feature>
<keyword evidence="8" id="KW-1185">Reference proteome</keyword>
<evidence type="ECO:0000313" key="8">
    <source>
        <dbReference type="Proteomes" id="UP000234752"/>
    </source>
</evidence>
<name>A0A2K9N9R4_9PROT</name>
<dbReference type="AlphaFoldDB" id="A0A2K9N9R4"/>
<organism evidence="7 8">
    <name type="scientific">Niveispirillum cyanobacteriorum</name>
    <dbReference type="NCBI Taxonomy" id="1612173"/>
    <lineage>
        <taxon>Bacteria</taxon>
        <taxon>Pseudomonadati</taxon>
        <taxon>Pseudomonadota</taxon>
        <taxon>Alphaproteobacteria</taxon>
        <taxon>Rhodospirillales</taxon>
        <taxon>Azospirillaceae</taxon>
        <taxon>Niveispirillum</taxon>
    </lineage>
</organism>
<feature type="transmembrane region" description="Helical" evidence="6">
    <location>
        <begin position="433"/>
        <end position="454"/>
    </location>
</feature>
<evidence type="ECO:0000256" key="3">
    <source>
        <dbReference type="ARBA" id="ARBA00022692"/>
    </source>
</evidence>
<evidence type="ECO:0000313" key="7">
    <source>
        <dbReference type="EMBL" id="AUN29881.1"/>
    </source>
</evidence>
<feature type="transmembrane region" description="Helical" evidence="6">
    <location>
        <begin position="338"/>
        <end position="356"/>
    </location>
</feature>
<keyword evidence="4 6" id="KW-1133">Transmembrane helix</keyword>
<dbReference type="Pfam" id="PF01943">
    <property type="entry name" value="Polysacc_synt"/>
    <property type="match status" value="1"/>
</dbReference>
<dbReference type="GO" id="GO:0005886">
    <property type="term" value="C:plasma membrane"/>
    <property type="evidence" value="ECO:0007669"/>
    <property type="project" value="UniProtKB-SubCell"/>
</dbReference>
<keyword evidence="5 6" id="KW-0472">Membrane</keyword>
<dbReference type="Proteomes" id="UP000234752">
    <property type="component" value="Chromosome eg_1"/>
</dbReference>
<feature type="transmembrane region" description="Helical" evidence="6">
    <location>
        <begin position="119"/>
        <end position="138"/>
    </location>
</feature>
<dbReference type="KEGG" id="ncb:C0V82_06310"/>
<feature type="transmembrane region" description="Helical" evidence="6">
    <location>
        <begin position="144"/>
        <end position="165"/>
    </location>
</feature>
<accession>A0A2K9N9R4</accession>
<sequence>MGRAYPFQTARHVARKTFRSPLTSWFGDDRLRRLFANAGILLGGKTVNAIAGLAGLAIAARALGVEQFGILVLIHTFTQTIGEIAKFQSWQAVLRYGTPALNDGRIGDFQRLLRFTAHLDGWSAIAGTFLSVAVAWALGPSFDWPAELMPAALIYVTSVLFMVQATPTGILRLIDRFDILSVQSTLGAIIRMVGGGIAWVMGGGIVAFLVAWYIATAVAGIYLIAKGWSELRKRGLLDGYSWRGDGKPMSHGFDGVWSFVWSTNLSSTLELAYTHIGTLAVGWMLGPRDAALFRIARQLGEALAKPAKLLIPAIYPELSRMIEARQFGEMRSLIQRSALLAGAGAMLALVICWFIGEIGLRLIVGEEFVPAWPVMMWLVAAAVVGIWSFPLEPVMVSAGEAHKALMVRIWTTAVYIPILLACIHWFGLIGAGWARMFSAILVLVAFLVPVVRWFRQRMAEERNKA</sequence>
<feature type="transmembrane region" description="Helical" evidence="6">
    <location>
        <begin position="205"/>
        <end position="225"/>
    </location>
</feature>
<protein>
    <submittedName>
        <fullName evidence="7">Teichoic acid transporter</fullName>
    </submittedName>
</protein>
<dbReference type="PANTHER" id="PTHR30250:SF31">
    <property type="entry name" value="INNER MEMBRANE PROTEIN YGHQ"/>
    <property type="match status" value="1"/>
</dbReference>